<dbReference type="InterPro" id="IPR036514">
    <property type="entry name" value="SGNH_hydro_sf"/>
</dbReference>
<gene>
    <name evidence="3" type="ORF">H9763_10875</name>
</gene>
<comment type="caution">
    <text evidence="3">The sequence shown here is derived from an EMBL/GenBank/DDBJ whole genome shotgun (WGS) entry which is preliminary data.</text>
</comment>
<dbReference type="CDD" id="cd00229">
    <property type="entry name" value="SGNH_hydrolase"/>
    <property type="match status" value="1"/>
</dbReference>
<evidence type="ECO:0000259" key="2">
    <source>
        <dbReference type="PROSITE" id="PS51781"/>
    </source>
</evidence>
<keyword evidence="1" id="KW-0732">Signal</keyword>
<dbReference type="Gene3D" id="2.30.30.40">
    <property type="entry name" value="SH3 Domains"/>
    <property type="match status" value="1"/>
</dbReference>
<dbReference type="Proteomes" id="UP000886883">
    <property type="component" value="Unassembled WGS sequence"/>
</dbReference>
<dbReference type="GO" id="GO:0016787">
    <property type="term" value="F:hydrolase activity"/>
    <property type="evidence" value="ECO:0007669"/>
    <property type="project" value="UniProtKB-KW"/>
</dbReference>
<feature type="signal peptide" evidence="1">
    <location>
        <begin position="1"/>
        <end position="32"/>
    </location>
</feature>
<dbReference type="SUPFAM" id="SSF52266">
    <property type="entry name" value="SGNH hydrolase"/>
    <property type="match status" value="1"/>
</dbReference>
<organism evidence="3 4">
    <name type="scientific">Candidatus Eisenbergiella merdigallinarum</name>
    <dbReference type="NCBI Taxonomy" id="2838552"/>
    <lineage>
        <taxon>Bacteria</taxon>
        <taxon>Bacillati</taxon>
        <taxon>Bacillota</taxon>
        <taxon>Clostridia</taxon>
        <taxon>Lachnospirales</taxon>
        <taxon>Lachnospiraceae</taxon>
        <taxon>Eisenbergiella</taxon>
    </lineage>
</organism>
<dbReference type="Pfam" id="PF08239">
    <property type="entry name" value="SH3_3"/>
    <property type="match status" value="1"/>
</dbReference>
<evidence type="ECO:0000313" key="3">
    <source>
        <dbReference type="EMBL" id="HJB91949.1"/>
    </source>
</evidence>
<name>A0A9D2MSU4_9FIRM</name>
<dbReference type="AlphaFoldDB" id="A0A9D2MSU4"/>
<feature type="chain" id="PRO_5039579403" evidence="1">
    <location>
        <begin position="33"/>
        <end position="352"/>
    </location>
</feature>
<proteinExistence type="predicted"/>
<evidence type="ECO:0000256" key="1">
    <source>
        <dbReference type="SAM" id="SignalP"/>
    </source>
</evidence>
<reference evidence="3" key="2">
    <citation type="submission" date="2021-04" db="EMBL/GenBank/DDBJ databases">
        <authorList>
            <person name="Gilroy R."/>
        </authorList>
    </citation>
    <scope>NUCLEOTIDE SEQUENCE</scope>
    <source>
        <strain evidence="3">USAMLcec3-2134</strain>
    </source>
</reference>
<evidence type="ECO:0000313" key="4">
    <source>
        <dbReference type="Proteomes" id="UP000886883"/>
    </source>
</evidence>
<dbReference type="InterPro" id="IPR003646">
    <property type="entry name" value="SH3-like_bac-type"/>
</dbReference>
<dbReference type="EMBL" id="DWXE01000040">
    <property type="protein sequence ID" value="HJB91949.1"/>
    <property type="molecule type" value="Genomic_DNA"/>
</dbReference>
<dbReference type="PROSITE" id="PS51781">
    <property type="entry name" value="SH3B"/>
    <property type="match status" value="1"/>
</dbReference>
<keyword evidence="3" id="KW-0378">Hydrolase</keyword>
<feature type="domain" description="SH3b" evidence="2">
    <location>
        <begin position="88"/>
        <end position="151"/>
    </location>
</feature>
<protein>
    <submittedName>
        <fullName evidence="3">SGNH/GDSL hydrolase family protein</fullName>
    </submittedName>
</protein>
<reference evidence="3" key="1">
    <citation type="journal article" date="2021" name="PeerJ">
        <title>Extensive microbial diversity within the chicken gut microbiome revealed by metagenomics and culture.</title>
        <authorList>
            <person name="Gilroy R."/>
            <person name="Ravi A."/>
            <person name="Getino M."/>
            <person name="Pursley I."/>
            <person name="Horton D.L."/>
            <person name="Alikhan N.F."/>
            <person name="Baker D."/>
            <person name="Gharbi K."/>
            <person name="Hall N."/>
            <person name="Watson M."/>
            <person name="Adriaenssens E.M."/>
            <person name="Foster-Nyarko E."/>
            <person name="Jarju S."/>
            <person name="Secka A."/>
            <person name="Antonio M."/>
            <person name="Oren A."/>
            <person name="Chaudhuri R.R."/>
            <person name="La Ragione R."/>
            <person name="Hildebrand F."/>
            <person name="Pallen M.J."/>
        </authorList>
    </citation>
    <scope>NUCLEOTIDE SEQUENCE</scope>
    <source>
        <strain evidence="3">USAMLcec3-2134</strain>
    </source>
</reference>
<sequence>MKKKGKITRALFSLLAALLLVWGQGTQSRVCAAPGTGEQTAAAVPDQEAAEIPNQGAAAAPDQMTAVVPDQAAATASDQAAAAVSAQTGTAMQAVAAVNVRTGPGAQWQSIGVLLPGQTVLVIGEDPSGWRVIDFGGMSGYVNGTYLAPAEAASAPEAAAPAVFGAGVVFIGDSRFVQMEEAVGENPCVWIAESGKGLDWFEEKGVQRADAVIGTGTRVLINLGVNDVRNIDRYISFFNRKAAEWTMRGATVYYASVNPVWTNPYVTKEQVEAFNRKLRANLSPGILWIDSYSWMQAAGLRIVDGLHYDDTTYRNLYAYYLTEGMSGAVPAGAPAALPAQAAAQPGRAEAVE</sequence>
<dbReference type="Gene3D" id="3.40.50.1110">
    <property type="entry name" value="SGNH hydrolase"/>
    <property type="match status" value="1"/>
</dbReference>
<dbReference type="SMART" id="SM00287">
    <property type="entry name" value="SH3b"/>
    <property type="match status" value="1"/>
</dbReference>
<accession>A0A9D2MSU4</accession>